<feature type="compositionally biased region" description="Acidic residues" evidence="4">
    <location>
        <begin position="164"/>
        <end position="175"/>
    </location>
</feature>
<feature type="compositionally biased region" description="Polar residues" evidence="4">
    <location>
        <begin position="239"/>
        <end position="250"/>
    </location>
</feature>
<dbReference type="InterPro" id="IPR036431">
    <property type="entry name" value="ARID_dom_sf"/>
</dbReference>
<name>A0A0H5QI57_9EUKA</name>
<protein>
    <recommendedName>
        <fullName evidence="8">CW-type domain-containing protein</fullName>
    </recommendedName>
</protein>
<organism evidence="7">
    <name type="scientific">Spongospora subterranea</name>
    <dbReference type="NCBI Taxonomy" id="70186"/>
    <lineage>
        <taxon>Eukaryota</taxon>
        <taxon>Sar</taxon>
        <taxon>Rhizaria</taxon>
        <taxon>Endomyxa</taxon>
        <taxon>Phytomyxea</taxon>
        <taxon>Plasmodiophorida</taxon>
        <taxon>Plasmodiophoridae</taxon>
        <taxon>Spongospora</taxon>
    </lineage>
</organism>
<evidence type="ECO:0000256" key="4">
    <source>
        <dbReference type="SAM" id="MobiDB-lite"/>
    </source>
</evidence>
<keyword evidence="1" id="KW-0479">Metal-binding</keyword>
<evidence type="ECO:0000256" key="1">
    <source>
        <dbReference type="ARBA" id="ARBA00022723"/>
    </source>
</evidence>
<dbReference type="PROSITE" id="PS51050">
    <property type="entry name" value="ZF_CW"/>
    <property type="match status" value="1"/>
</dbReference>
<reference evidence="7" key="1">
    <citation type="submission" date="2015-04" db="EMBL/GenBank/DDBJ databases">
        <title>The genome sequence of the plant pathogenic Rhizarian Plasmodiophora brassicae reveals insights in its biotrophic life cycle and the origin of chitin synthesis.</title>
        <authorList>
            <person name="Schwelm A."/>
            <person name="Fogelqvist J."/>
            <person name="Knaust A."/>
            <person name="Julke S."/>
            <person name="Lilja T."/>
            <person name="Dhandapani V."/>
            <person name="Bonilla-Rosso G."/>
            <person name="Karlsson M."/>
            <person name="Shevchenko A."/>
            <person name="Choi S.R."/>
            <person name="Kim H.G."/>
            <person name="Park J.Y."/>
            <person name="Lim Y.P."/>
            <person name="Ludwig-Muller J."/>
            <person name="Dixelius C."/>
        </authorList>
    </citation>
    <scope>NUCLEOTIDE SEQUENCE</scope>
    <source>
        <tissue evidence="7">Potato root galls</tissue>
    </source>
</reference>
<evidence type="ECO:0008006" key="8">
    <source>
        <dbReference type="Google" id="ProtNLM"/>
    </source>
</evidence>
<feature type="region of interest" description="Disordered" evidence="4">
    <location>
        <begin position="239"/>
        <end position="274"/>
    </location>
</feature>
<sequence length="417" mass="46287">MGFGENDGSSPGDANLPDCGPEVECSNHGCRRSALTGPETVRMIGGEPAHLCSICTDSFDSQRFCHHCDQIYSCSVPPSAFWVACYVCHRFVHRQCELKSGTSAMSLSQGPGFFKCRLCRERPAFVSSGGVFRRPIRSNKPTPVADGYIAGMKETVSPPSTVDAYDDSTESDSSTEGDCTYNESRQGSESYDILDFSSLILKAAEHVSLISLRSSPTFSSDGNRERTVPLYASQSESYMTNDASQGSTISSHRDAGYSDNVLENKSKRRRSKAARTERAAAIAASYASLPNMRKTIMTINSDDRNEGDFHTTIERDWAQCDNPRCLKWRRLPDNIPLDELKGKWTCKLNRWDLEHASCDVEEEELLSGETLPEMKPGDGDYDAQKNEFYARLKVFLEEISCPMLRNPTLGGKDLDLF</sequence>
<evidence type="ECO:0000259" key="5">
    <source>
        <dbReference type="PROSITE" id="PS51011"/>
    </source>
</evidence>
<dbReference type="EMBL" id="HACM01001278">
    <property type="protein sequence ID" value="CRZ01720.1"/>
    <property type="molecule type" value="Transcribed_RNA"/>
</dbReference>
<dbReference type="SUPFAM" id="SSF46774">
    <property type="entry name" value="ARID-like"/>
    <property type="match status" value="1"/>
</dbReference>
<dbReference type="InterPro" id="IPR011124">
    <property type="entry name" value="Znf_CW"/>
</dbReference>
<feature type="domain" description="CW-type" evidence="6">
    <location>
        <begin position="311"/>
        <end position="366"/>
    </location>
</feature>
<dbReference type="PROSITE" id="PS01359">
    <property type="entry name" value="ZF_PHD_1"/>
    <property type="match status" value="1"/>
</dbReference>
<evidence type="ECO:0000256" key="3">
    <source>
        <dbReference type="ARBA" id="ARBA00022833"/>
    </source>
</evidence>
<dbReference type="Pfam" id="PF07496">
    <property type="entry name" value="zf-CW"/>
    <property type="match status" value="1"/>
</dbReference>
<dbReference type="GO" id="GO:0008270">
    <property type="term" value="F:zinc ion binding"/>
    <property type="evidence" value="ECO:0007669"/>
    <property type="project" value="UniProtKB-KW"/>
</dbReference>
<accession>A0A0H5QI57</accession>
<proteinExistence type="predicted"/>
<dbReference type="Gene3D" id="3.30.40.100">
    <property type="match status" value="1"/>
</dbReference>
<feature type="domain" description="ARID" evidence="5">
    <location>
        <begin position="382"/>
        <end position="417"/>
    </location>
</feature>
<dbReference type="InterPro" id="IPR019786">
    <property type="entry name" value="Zinc_finger_PHD-type_CS"/>
</dbReference>
<dbReference type="InterPro" id="IPR001606">
    <property type="entry name" value="ARID_dom"/>
</dbReference>
<evidence type="ECO:0000259" key="6">
    <source>
        <dbReference type="PROSITE" id="PS51050"/>
    </source>
</evidence>
<dbReference type="GO" id="GO:0003677">
    <property type="term" value="F:DNA binding"/>
    <property type="evidence" value="ECO:0007669"/>
    <property type="project" value="InterPro"/>
</dbReference>
<dbReference type="PROSITE" id="PS51011">
    <property type="entry name" value="ARID"/>
    <property type="match status" value="1"/>
</dbReference>
<evidence type="ECO:0000313" key="7">
    <source>
        <dbReference type="EMBL" id="CRZ01720.1"/>
    </source>
</evidence>
<dbReference type="AlphaFoldDB" id="A0A0H5QI57"/>
<keyword evidence="2" id="KW-0863">Zinc-finger</keyword>
<feature type="region of interest" description="Disordered" evidence="4">
    <location>
        <begin position="156"/>
        <end position="186"/>
    </location>
</feature>
<evidence type="ECO:0000256" key="2">
    <source>
        <dbReference type="ARBA" id="ARBA00022771"/>
    </source>
</evidence>
<keyword evidence="3" id="KW-0862">Zinc</keyword>
<feature type="non-terminal residue" evidence="7">
    <location>
        <position position="417"/>
    </location>
</feature>